<dbReference type="InterPro" id="IPR003173">
    <property type="entry name" value="PC4_C"/>
</dbReference>
<evidence type="ECO:0000256" key="4">
    <source>
        <dbReference type="ARBA" id="ARBA00023125"/>
    </source>
</evidence>
<protein>
    <recommendedName>
        <fullName evidence="8">Transcriptional coactivator p15 (PC4) C-terminal domain-containing protein</fullName>
    </recommendedName>
</protein>
<evidence type="ECO:0000259" key="8">
    <source>
        <dbReference type="Pfam" id="PF02229"/>
    </source>
</evidence>
<evidence type="ECO:0000256" key="6">
    <source>
        <dbReference type="ARBA" id="ARBA00023242"/>
    </source>
</evidence>
<accession>A0A7S2BFY1</accession>
<organism evidence="9">
    <name type="scientific">Florenciella parvula</name>
    <dbReference type="NCBI Taxonomy" id="236787"/>
    <lineage>
        <taxon>Eukaryota</taxon>
        <taxon>Sar</taxon>
        <taxon>Stramenopiles</taxon>
        <taxon>Ochrophyta</taxon>
        <taxon>Dictyochophyceae</taxon>
        <taxon>Florenciellales</taxon>
        <taxon>Florenciella</taxon>
    </lineage>
</organism>
<keyword evidence="5" id="KW-0804">Transcription</keyword>
<dbReference type="GO" id="GO:0003713">
    <property type="term" value="F:transcription coactivator activity"/>
    <property type="evidence" value="ECO:0007669"/>
    <property type="project" value="InterPro"/>
</dbReference>
<dbReference type="Gene3D" id="2.30.31.10">
    <property type="entry name" value="Transcriptional Coactivator Pc4, Chain A"/>
    <property type="match status" value="1"/>
</dbReference>
<dbReference type="EMBL" id="HBGT01007099">
    <property type="protein sequence ID" value="CAD9395750.1"/>
    <property type="molecule type" value="Transcribed_RNA"/>
</dbReference>
<dbReference type="AlphaFoldDB" id="A0A7S2BFY1"/>
<keyword evidence="3" id="KW-0805">Transcription regulation</keyword>
<gene>
    <name evidence="9" type="ORF">FPAR1323_LOCUS3846</name>
</gene>
<evidence type="ECO:0000313" key="9">
    <source>
        <dbReference type="EMBL" id="CAD9395750.1"/>
    </source>
</evidence>
<dbReference type="SUPFAM" id="SSF54447">
    <property type="entry name" value="ssDNA-binding transcriptional regulator domain"/>
    <property type="match status" value="1"/>
</dbReference>
<evidence type="ECO:0000256" key="5">
    <source>
        <dbReference type="ARBA" id="ARBA00023163"/>
    </source>
</evidence>
<dbReference type="Pfam" id="PF02229">
    <property type="entry name" value="PC4"/>
    <property type="match status" value="1"/>
</dbReference>
<comment type="subcellular location">
    <subcellularLocation>
        <location evidence="1">Nucleus</location>
    </subcellularLocation>
</comment>
<evidence type="ECO:0000256" key="3">
    <source>
        <dbReference type="ARBA" id="ARBA00023015"/>
    </source>
</evidence>
<feature type="domain" description="Transcriptional coactivator p15 (PC4) C-terminal" evidence="8">
    <location>
        <begin position="53"/>
        <end position="105"/>
    </location>
</feature>
<sequence>MADKRKADEIDDGAGPASSKVKGEPAAEEEEGEGEEEGEEKVVGVQTDDGIAFSLGNKKLLRVRTWKKMVLVDIREFYEDKNEELKPGKKGISLTLDQWGELTKAMSGIQDAIAQQEAE</sequence>
<evidence type="ECO:0000256" key="1">
    <source>
        <dbReference type="ARBA" id="ARBA00004123"/>
    </source>
</evidence>
<feature type="compositionally biased region" description="Acidic residues" evidence="7">
    <location>
        <begin position="26"/>
        <end position="39"/>
    </location>
</feature>
<dbReference type="GO" id="GO:0005634">
    <property type="term" value="C:nucleus"/>
    <property type="evidence" value="ECO:0007669"/>
    <property type="project" value="UniProtKB-SubCell"/>
</dbReference>
<keyword evidence="4" id="KW-0238">DNA-binding</keyword>
<dbReference type="PANTHER" id="PTHR13215">
    <property type="entry name" value="RNA POLYMERASE II TRANSCRIPTIONAL COACTIVATOR"/>
    <property type="match status" value="1"/>
</dbReference>
<evidence type="ECO:0000256" key="2">
    <source>
        <dbReference type="ARBA" id="ARBA00009001"/>
    </source>
</evidence>
<reference evidence="9" key="1">
    <citation type="submission" date="2021-01" db="EMBL/GenBank/DDBJ databases">
        <authorList>
            <person name="Corre E."/>
            <person name="Pelletier E."/>
            <person name="Niang G."/>
            <person name="Scheremetjew M."/>
            <person name="Finn R."/>
            <person name="Kale V."/>
            <person name="Holt S."/>
            <person name="Cochrane G."/>
            <person name="Meng A."/>
            <person name="Brown T."/>
            <person name="Cohen L."/>
        </authorList>
    </citation>
    <scope>NUCLEOTIDE SEQUENCE</scope>
    <source>
        <strain evidence="9">RCC1693</strain>
    </source>
</reference>
<feature type="region of interest" description="Disordered" evidence="7">
    <location>
        <begin position="1"/>
        <end position="42"/>
    </location>
</feature>
<dbReference type="GO" id="GO:0003677">
    <property type="term" value="F:DNA binding"/>
    <property type="evidence" value="ECO:0007669"/>
    <property type="project" value="UniProtKB-KW"/>
</dbReference>
<evidence type="ECO:0000256" key="7">
    <source>
        <dbReference type="SAM" id="MobiDB-lite"/>
    </source>
</evidence>
<dbReference type="InterPro" id="IPR009044">
    <property type="entry name" value="ssDNA-bd_transcriptional_reg"/>
</dbReference>
<comment type="similarity">
    <text evidence="2">Belongs to the transcriptional coactivator PC4 family.</text>
</comment>
<proteinExistence type="inferred from homology"/>
<keyword evidence="6" id="KW-0539">Nucleus</keyword>
<dbReference type="InterPro" id="IPR045125">
    <property type="entry name" value="Sub1/Tcp4-like"/>
</dbReference>
<dbReference type="GO" id="GO:0060261">
    <property type="term" value="P:positive regulation of transcription initiation by RNA polymerase II"/>
    <property type="evidence" value="ECO:0007669"/>
    <property type="project" value="InterPro"/>
</dbReference>
<name>A0A7S2BFY1_9STRA</name>